<proteinExistence type="inferred from homology"/>
<keyword evidence="4 12" id="KW-0479">Metal-binding</keyword>
<dbReference type="InterPro" id="IPR007197">
    <property type="entry name" value="rSAM"/>
</dbReference>
<comment type="subunit">
    <text evidence="12">Monomer and homodimer.</text>
</comment>
<dbReference type="InterPro" id="IPR050105">
    <property type="entry name" value="MoCo_biosynth_MoaA/MoaC"/>
</dbReference>
<comment type="similarity">
    <text evidence="12">Belongs to the radical SAM superfamily. MoaA family.</text>
</comment>
<dbReference type="SFLD" id="SFLDG01386">
    <property type="entry name" value="main_SPASM_domain-containing"/>
    <property type="match status" value="1"/>
</dbReference>
<evidence type="ECO:0000256" key="12">
    <source>
        <dbReference type="HAMAP-Rule" id="MF_01225"/>
    </source>
</evidence>
<feature type="binding site" evidence="12">
    <location>
        <position position="189"/>
    </location>
    <ligand>
        <name>S-adenosyl-L-methionine</name>
        <dbReference type="ChEBI" id="CHEBI:59789"/>
    </ligand>
</feature>
<dbReference type="PROSITE" id="PS01305">
    <property type="entry name" value="MOAA_NIFB_PQQE"/>
    <property type="match status" value="1"/>
</dbReference>
<dbReference type="RefSeq" id="WP_096892587.1">
    <property type="nucleotide sequence ID" value="NZ_BAOS01000003.1"/>
</dbReference>
<evidence type="ECO:0000256" key="11">
    <source>
        <dbReference type="ARBA" id="ARBA00048697"/>
    </source>
</evidence>
<feature type="binding site" evidence="12">
    <location>
        <position position="63"/>
    </location>
    <ligand>
        <name>GTP</name>
        <dbReference type="ChEBI" id="CHEBI:37565"/>
    </ligand>
</feature>
<dbReference type="PANTHER" id="PTHR22960">
    <property type="entry name" value="MOLYBDOPTERIN COFACTOR SYNTHESIS PROTEIN A"/>
    <property type="match status" value="1"/>
</dbReference>
<dbReference type="GO" id="GO:0046872">
    <property type="term" value="F:metal ion binding"/>
    <property type="evidence" value="ECO:0007669"/>
    <property type="project" value="UniProtKB-KW"/>
</dbReference>
<dbReference type="GO" id="GO:0005525">
    <property type="term" value="F:GTP binding"/>
    <property type="evidence" value="ECO:0007669"/>
    <property type="project" value="UniProtKB-UniRule"/>
</dbReference>
<dbReference type="NCBIfam" id="NF001199">
    <property type="entry name" value="PRK00164.2-1"/>
    <property type="match status" value="1"/>
</dbReference>
<evidence type="ECO:0000313" key="15">
    <source>
        <dbReference type="Proteomes" id="UP000218542"/>
    </source>
</evidence>
<dbReference type="GO" id="GO:0061798">
    <property type="term" value="F:GTP 3',8'-cyclase activity"/>
    <property type="evidence" value="ECO:0007669"/>
    <property type="project" value="UniProtKB-UniRule"/>
</dbReference>
<comment type="function">
    <text evidence="12">Catalyzes the cyclization of GTP to (8S)-3',8-cyclo-7,8-dihydroguanosine 5'-triphosphate.</text>
</comment>
<evidence type="ECO:0000256" key="1">
    <source>
        <dbReference type="ARBA" id="ARBA00012167"/>
    </source>
</evidence>
<evidence type="ECO:0000256" key="9">
    <source>
        <dbReference type="ARBA" id="ARBA00023150"/>
    </source>
</evidence>
<dbReference type="HAMAP" id="MF_01225_B">
    <property type="entry name" value="MoaA_B"/>
    <property type="match status" value="1"/>
</dbReference>
<dbReference type="NCBIfam" id="TIGR02666">
    <property type="entry name" value="moaA"/>
    <property type="match status" value="1"/>
</dbReference>
<dbReference type="InterPro" id="IPR058240">
    <property type="entry name" value="rSAM_sf"/>
</dbReference>
<feature type="binding site" evidence="12">
    <location>
        <position position="24"/>
    </location>
    <ligand>
        <name>[4Fe-4S] cluster</name>
        <dbReference type="ChEBI" id="CHEBI:49883"/>
        <label>1</label>
        <note>4Fe-4S-S-AdoMet</note>
    </ligand>
</feature>
<evidence type="ECO:0000256" key="6">
    <source>
        <dbReference type="ARBA" id="ARBA00023004"/>
    </source>
</evidence>
<feature type="binding site" evidence="12">
    <location>
        <position position="27"/>
    </location>
    <ligand>
        <name>[4Fe-4S] cluster</name>
        <dbReference type="ChEBI" id="CHEBI:49883"/>
        <label>1</label>
        <note>4Fe-4S-S-AdoMet</note>
    </ligand>
</feature>
<evidence type="ECO:0000256" key="7">
    <source>
        <dbReference type="ARBA" id="ARBA00023014"/>
    </source>
</evidence>
<dbReference type="GO" id="GO:1904047">
    <property type="term" value="F:S-adenosyl-L-methionine binding"/>
    <property type="evidence" value="ECO:0007669"/>
    <property type="project" value="UniProtKB-UniRule"/>
</dbReference>
<evidence type="ECO:0000256" key="5">
    <source>
        <dbReference type="ARBA" id="ARBA00022741"/>
    </source>
</evidence>
<feature type="binding site" evidence="12">
    <location>
        <position position="94"/>
    </location>
    <ligand>
        <name>GTP</name>
        <dbReference type="ChEBI" id="CHEBI:37565"/>
    </ligand>
</feature>
<dbReference type="EMBL" id="BAOS01000003">
    <property type="protein sequence ID" value="GAX59464.1"/>
    <property type="molecule type" value="Genomic_DNA"/>
</dbReference>
<dbReference type="CDD" id="cd21117">
    <property type="entry name" value="Twitch_MoaA"/>
    <property type="match status" value="1"/>
</dbReference>
<comment type="caution">
    <text evidence="14">The sequence shown here is derived from an EMBL/GenBank/DDBJ whole genome shotgun (WGS) entry which is preliminary data.</text>
</comment>
<dbReference type="UniPathway" id="UPA00344"/>
<comment type="cofactor">
    <cofactor evidence="12">
        <name>[4Fe-4S] cluster</name>
        <dbReference type="ChEBI" id="CHEBI:49883"/>
    </cofactor>
    <text evidence="12">Binds 2 [4Fe-4S] clusters. Binds 1 [4Fe-4S] cluster coordinated with 3 cysteines and an exchangeable S-adenosyl-L-methionine and 1 [4Fe-4S] cluster coordinated with 3 cysteines and the GTP-derived substrate.</text>
</comment>
<keyword evidence="2 12" id="KW-0004">4Fe-4S</keyword>
<dbReference type="SFLD" id="SFLDG01383">
    <property type="entry name" value="cyclic_pyranopterin_phosphate"/>
    <property type="match status" value="1"/>
</dbReference>
<keyword evidence="15" id="KW-1185">Reference proteome</keyword>
<dbReference type="InterPro" id="IPR013483">
    <property type="entry name" value="MoaA"/>
</dbReference>
<dbReference type="AlphaFoldDB" id="A0A286TUC9"/>
<comment type="pathway">
    <text evidence="12">Cofactor biosynthesis; molybdopterin biosynthesis.</text>
</comment>
<dbReference type="Pfam" id="PF04055">
    <property type="entry name" value="Radical_SAM"/>
    <property type="match status" value="1"/>
</dbReference>
<feature type="binding site" evidence="12">
    <location>
        <position position="256"/>
    </location>
    <ligand>
        <name>[4Fe-4S] cluster</name>
        <dbReference type="ChEBI" id="CHEBI:49883"/>
        <label>2</label>
        <note>4Fe-4S-substrate</note>
    </ligand>
</feature>
<evidence type="ECO:0000256" key="10">
    <source>
        <dbReference type="ARBA" id="ARBA00023239"/>
    </source>
</evidence>
<dbReference type="Gene3D" id="3.20.20.70">
    <property type="entry name" value="Aldolase class I"/>
    <property type="match status" value="1"/>
</dbReference>
<dbReference type="SMART" id="SM00729">
    <property type="entry name" value="Elp3"/>
    <property type="match status" value="1"/>
</dbReference>
<dbReference type="PANTHER" id="PTHR22960:SF0">
    <property type="entry name" value="MOLYBDENUM COFACTOR BIOSYNTHESIS PROTEIN 1"/>
    <property type="match status" value="1"/>
</dbReference>
<evidence type="ECO:0000256" key="3">
    <source>
        <dbReference type="ARBA" id="ARBA00022691"/>
    </source>
</evidence>
<dbReference type="InterPro" id="IPR006638">
    <property type="entry name" value="Elp3/MiaA/NifB-like_rSAM"/>
</dbReference>
<feature type="binding site" evidence="12">
    <location>
        <position position="270"/>
    </location>
    <ligand>
        <name>[4Fe-4S] cluster</name>
        <dbReference type="ChEBI" id="CHEBI:49883"/>
        <label>2</label>
        <note>4Fe-4S-substrate</note>
    </ligand>
</feature>
<sequence>MIDKHSRKISYLRVSVTDLCNLRCVYCMPPGGSELSERDEILSFEEILRIIKHGVTLGVNKIRLTGGEPLVRRGITTLIKQITDIDGINDIALTTNGVNLKEYAGTLKKSGLSRLNISLDTLRPDRFADITRGGNVQDVFDGVEEVLKVGFTGTKMNAVIMRGQNDDEILDFVRYILERNIELRFIELMASGWKNMVDADRFMPSSEIKERVQEIGELVPVNERVGGGPATIYRMKGALGTIGFISAVSKPFCSTCNRLRLTSDGKLRSCLLSGGEVDVRGLLRSSHLDEEELANELTKAFKKVTTMKPIVHSGKNKAVMNQIGG</sequence>
<dbReference type="CDD" id="cd01335">
    <property type="entry name" value="Radical_SAM"/>
    <property type="match status" value="1"/>
</dbReference>
<keyword evidence="6 12" id="KW-0408">Iron</keyword>
<dbReference type="InterPro" id="IPR013785">
    <property type="entry name" value="Aldolase_TIM"/>
</dbReference>
<evidence type="ECO:0000259" key="13">
    <source>
        <dbReference type="PROSITE" id="PS51918"/>
    </source>
</evidence>
<feature type="binding site" evidence="12">
    <location>
        <position position="67"/>
    </location>
    <ligand>
        <name>S-adenosyl-L-methionine</name>
        <dbReference type="ChEBI" id="CHEBI:59789"/>
    </ligand>
</feature>
<comment type="catalytic activity">
    <reaction evidence="11 12">
        <text>GTP + AH2 + S-adenosyl-L-methionine = (8S)-3',8-cyclo-7,8-dihydroguanosine 5'-triphosphate + 5'-deoxyadenosine + L-methionine + A + H(+)</text>
        <dbReference type="Rhea" id="RHEA:49576"/>
        <dbReference type="ChEBI" id="CHEBI:13193"/>
        <dbReference type="ChEBI" id="CHEBI:15378"/>
        <dbReference type="ChEBI" id="CHEBI:17319"/>
        <dbReference type="ChEBI" id="CHEBI:17499"/>
        <dbReference type="ChEBI" id="CHEBI:37565"/>
        <dbReference type="ChEBI" id="CHEBI:57844"/>
        <dbReference type="ChEBI" id="CHEBI:59789"/>
        <dbReference type="ChEBI" id="CHEBI:131766"/>
        <dbReference type="EC" id="4.1.99.22"/>
    </reaction>
</comment>
<dbReference type="SFLD" id="SFLDG01067">
    <property type="entry name" value="SPASM/twitch_domain_containing"/>
    <property type="match status" value="1"/>
</dbReference>
<keyword evidence="7 12" id="KW-0411">Iron-sulfur</keyword>
<dbReference type="GO" id="GO:0051539">
    <property type="term" value="F:4 iron, 4 sulfur cluster binding"/>
    <property type="evidence" value="ECO:0007669"/>
    <property type="project" value="UniProtKB-UniRule"/>
</dbReference>
<gene>
    <name evidence="12" type="primary">moaA</name>
    <name evidence="14" type="ORF">SCALIN_C03_0121</name>
</gene>
<feature type="binding site" evidence="12">
    <location>
        <position position="155"/>
    </location>
    <ligand>
        <name>GTP</name>
        <dbReference type="ChEBI" id="CHEBI:37565"/>
    </ligand>
</feature>
<dbReference type="Pfam" id="PF06463">
    <property type="entry name" value="Mob_synth_C"/>
    <property type="match status" value="1"/>
</dbReference>
<evidence type="ECO:0000256" key="2">
    <source>
        <dbReference type="ARBA" id="ARBA00022485"/>
    </source>
</evidence>
<protein>
    <recommendedName>
        <fullName evidence="1 12">GTP 3',8-cyclase</fullName>
        <ecNumber evidence="1 12">4.1.99.22</ecNumber>
    </recommendedName>
    <alternativeName>
        <fullName evidence="12">Molybdenum cofactor biosynthesis protein A</fullName>
    </alternativeName>
</protein>
<evidence type="ECO:0000256" key="4">
    <source>
        <dbReference type="ARBA" id="ARBA00022723"/>
    </source>
</evidence>
<feature type="domain" description="Radical SAM core" evidence="13">
    <location>
        <begin position="4"/>
        <end position="229"/>
    </location>
</feature>
<feature type="binding site" evidence="12">
    <location>
        <position position="118"/>
    </location>
    <ligand>
        <name>S-adenosyl-L-methionine</name>
        <dbReference type="ChEBI" id="CHEBI:59789"/>
    </ligand>
</feature>
<feature type="binding site" evidence="12">
    <location>
        <begin position="258"/>
        <end position="260"/>
    </location>
    <ligand>
        <name>GTP</name>
        <dbReference type="ChEBI" id="CHEBI:37565"/>
    </ligand>
</feature>
<feature type="binding site" evidence="12">
    <location>
        <position position="20"/>
    </location>
    <ligand>
        <name>[4Fe-4S] cluster</name>
        <dbReference type="ChEBI" id="CHEBI:49883"/>
        <label>1</label>
        <note>4Fe-4S-S-AdoMet</note>
    </ligand>
</feature>
<feature type="binding site" evidence="12">
    <location>
        <position position="253"/>
    </location>
    <ligand>
        <name>[4Fe-4S] cluster</name>
        <dbReference type="ChEBI" id="CHEBI:49883"/>
        <label>2</label>
        <note>4Fe-4S-substrate</note>
    </ligand>
</feature>
<evidence type="ECO:0000256" key="8">
    <source>
        <dbReference type="ARBA" id="ARBA00023134"/>
    </source>
</evidence>
<feature type="binding site" evidence="12">
    <location>
        <position position="13"/>
    </location>
    <ligand>
        <name>GTP</name>
        <dbReference type="ChEBI" id="CHEBI:37565"/>
    </ligand>
</feature>
<dbReference type="InterPro" id="IPR000385">
    <property type="entry name" value="MoaA_NifB_PqqE_Fe-S-bd_CS"/>
</dbReference>
<dbReference type="SUPFAM" id="SSF102114">
    <property type="entry name" value="Radical SAM enzymes"/>
    <property type="match status" value="1"/>
</dbReference>
<dbReference type="InterPro" id="IPR010505">
    <property type="entry name" value="MoaA_twitch"/>
</dbReference>
<keyword evidence="3 12" id="KW-0949">S-adenosyl-L-methionine</keyword>
<dbReference type="PROSITE" id="PS51918">
    <property type="entry name" value="RADICAL_SAM"/>
    <property type="match status" value="1"/>
</dbReference>
<dbReference type="SFLD" id="SFLDS00029">
    <property type="entry name" value="Radical_SAM"/>
    <property type="match status" value="1"/>
</dbReference>
<keyword evidence="5 12" id="KW-0547">Nucleotide-binding</keyword>
<name>A0A286TUC9_9BACT</name>
<feature type="binding site" evidence="12">
    <location>
        <position position="26"/>
    </location>
    <ligand>
        <name>S-adenosyl-L-methionine</name>
        <dbReference type="ChEBI" id="CHEBI:59789"/>
    </ligand>
</feature>
<keyword evidence="8 12" id="KW-0342">GTP-binding</keyword>
<dbReference type="OrthoDB" id="9763993at2"/>
<dbReference type="Proteomes" id="UP000218542">
    <property type="component" value="Unassembled WGS sequence"/>
</dbReference>
<dbReference type="InterPro" id="IPR040064">
    <property type="entry name" value="MoaA-like"/>
</dbReference>
<organism evidence="14 15">
    <name type="scientific">Candidatus Scalindua japonica</name>
    <dbReference type="NCBI Taxonomy" id="1284222"/>
    <lineage>
        <taxon>Bacteria</taxon>
        <taxon>Pseudomonadati</taxon>
        <taxon>Planctomycetota</taxon>
        <taxon>Candidatus Brocadiia</taxon>
        <taxon>Candidatus Brocadiales</taxon>
        <taxon>Candidatus Scalinduaceae</taxon>
        <taxon>Candidatus Scalindua</taxon>
    </lineage>
</organism>
<evidence type="ECO:0000313" key="14">
    <source>
        <dbReference type="EMBL" id="GAX59464.1"/>
    </source>
</evidence>
<dbReference type="GO" id="GO:0061799">
    <property type="term" value="F:cyclic pyranopterin monophosphate synthase activity"/>
    <property type="evidence" value="ECO:0007669"/>
    <property type="project" value="TreeGrafter"/>
</dbReference>
<keyword evidence="10 12" id="KW-0456">Lyase</keyword>
<dbReference type="EC" id="4.1.99.22" evidence="1 12"/>
<dbReference type="GO" id="GO:0006777">
    <property type="term" value="P:Mo-molybdopterin cofactor biosynthetic process"/>
    <property type="evidence" value="ECO:0007669"/>
    <property type="project" value="UniProtKB-UniRule"/>
</dbReference>
<accession>A0A286TUC9</accession>
<reference evidence="15" key="1">
    <citation type="journal article" date="2017" name="Environ. Microbiol. Rep.">
        <title>Genetic Diversity of Marine Anaerobic Ammonium-Oxidizing Bacteria as Revealed by Genomic and Proteomic Analyses of 'Candidatus Scalindua japonica'.</title>
        <authorList>
            <person name="Oshiki M."/>
            <person name="Mizuto K."/>
            <person name="Kimura Z."/>
            <person name="Kindaichi T."/>
            <person name="Satoh H."/>
            <person name="Okabe S."/>
        </authorList>
    </citation>
    <scope>NUCLEOTIDE SEQUENCE [LARGE SCALE GENOMIC DNA]</scope>
    <source>
        <strain evidence="15">husup-a2</strain>
    </source>
</reference>
<keyword evidence="9 12" id="KW-0501">Molybdenum cofactor biosynthesis</keyword>